<organism evidence="6 7">
    <name type="scientific">Solanum tuberosum</name>
    <name type="common">Potato</name>
    <dbReference type="NCBI Taxonomy" id="4113"/>
    <lineage>
        <taxon>Eukaryota</taxon>
        <taxon>Viridiplantae</taxon>
        <taxon>Streptophyta</taxon>
        <taxon>Embryophyta</taxon>
        <taxon>Tracheophyta</taxon>
        <taxon>Spermatophyta</taxon>
        <taxon>Magnoliopsida</taxon>
        <taxon>eudicotyledons</taxon>
        <taxon>Gunneridae</taxon>
        <taxon>Pentapetalae</taxon>
        <taxon>asterids</taxon>
        <taxon>lamiids</taxon>
        <taxon>Solanales</taxon>
        <taxon>Solanaceae</taxon>
        <taxon>Solanoideae</taxon>
        <taxon>Solaneae</taxon>
        <taxon>Solanum</taxon>
    </lineage>
</organism>
<comment type="similarity">
    <text evidence="1">Belongs to the peptidase C48 family.</text>
</comment>
<dbReference type="InterPro" id="IPR038765">
    <property type="entry name" value="Papain-like_cys_pep_sf"/>
</dbReference>
<proteinExistence type="inferred from homology"/>
<evidence type="ECO:0000256" key="4">
    <source>
        <dbReference type="SAM" id="MobiDB-lite"/>
    </source>
</evidence>
<evidence type="ECO:0000256" key="2">
    <source>
        <dbReference type="ARBA" id="ARBA00022670"/>
    </source>
</evidence>
<keyword evidence="3" id="KW-0378">Hydrolase</keyword>
<accession>A0ABQ7UTD4</accession>
<dbReference type="Pfam" id="PF02902">
    <property type="entry name" value="Peptidase_C48"/>
    <property type="match status" value="1"/>
</dbReference>
<dbReference type="PANTHER" id="PTHR33022">
    <property type="entry name" value="DUF1985 DOMAIN-CONTAINING PROTEIN"/>
    <property type="match status" value="1"/>
</dbReference>
<dbReference type="SUPFAM" id="SSF54001">
    <property type="entry name" value="Cysteine proteinases"/>
    <property type="match status" value="1"/>
</dbReference>
<evidence type="ECO:0000256" key="1">
    <source>
        <dbReference type="ARBA" id="ARBA00005234"/>
    </source>
</evidence>
<keyword evidence="7" id="KW-1185">Reference proteome</keyword>
<evidence type="ECO:0000313" key="7">
    <source>
        <dbReference type="Proteomes" id="UP000826656"/>
    </source>
</evidence>
<feature type="region of interest" description="Disordered" evidence="4">
    <location>
        <begin position="151"/>
        <end position="177"/>
    </location>
</feature>
<sequence length="177" mass="20902">MSHPMKCWTDQYIDVIFYYLHKKSKLRSMDQYRYTTVNYLFKSYINIVYKSGFFDKMERTNWASLEVYKDKETGELLGPQQLFKVEYAQDIMQQQSDSLLLFDCGMYVVAFTEFLSDEINIPSISFQSDYLRNRYATLLWKYGMDKAKAGYVSDNDDPTRPKSDYTSPAEDGLINVE</sequence>
<keyword evidence="2" id="KW-0645">Protease</keyword>
<dbReference type="Proteomes" id="UP000826656">
    <property type="component" value="Unassembled WGS sequence"/>
</dbReference>
<dbReference type="EMBL" id="JAIVGD010000018">
    <property type="protein sequence ID" value="KAH0755029.1"/>
    <property type="molecule type" value="Genomic_DNA"/>
</dbReference>
<comment type="caution">
    <text evidence="6">The sequence shown here is derived from an EMBL/GenBank/DDBJ whole genome shotgun (WGS) entry which is preliminary data.</text>
</comment>
<evidence type="ECO:0000259" key="5">
    <source>
        <dbReference type="Pfam" id="PF02902"/>
    </source>
</evidence>
<protein>
    <recommendedName>
        <fullName evidence="5">Ubiquitin-like protease family profile domain-containing protein</fullName>
    </recommendedName>
</protein>
<name>A0ABQ7UTD4_SOLTU</name>
<gene>
    <name evidence="6" type="ORF">KY290_025299</name>
</gene>
<reference evidence="6 7" key="1">
    <citation type="journal article" date="2021" name="bioRxiv">
        <title>Chromosome-scale and haplotype-resolved genome assembly of a tetraploid potato cultivar.</title>
        <authorList>
            <person name="Sun H."/>
            <person name="Jiao W.-B."/>
            <person name="Krause K."/>
            <person name="Campoy J.A."/>
            <person name="Goel M."/>
            <person name="Folz-Donahue K."/>
            <person name="Kukat C."/>
            <person name="Huettel B."/>
            <person name="Schneeberger K."/>
        </authorList>
    </citation>
    <scope>NUCLEOTIDE SEQUENCE [LARGE SCALE GENOMIC DNA]</scope>
    <source>
        <strain evidence="6">SolTubOtavaFocal</strain>
        <tissue evidence="6">Leaves</tissue>
    </source>
</reference>
<evidence type="ECO:0000256" key="3">
    <source>
        <dbReference type="ARBA" id="ARBA00022801"/>
    </source>
</evidence>
<evidence type="ECO:0000313" key="6">
    <source>
        <dbReference type="EMBL" id="KAH0755029.1"/>
    </source>
</evidence>
<dbReference type="PANTHER" id="PTHR33022:SF13">
    <property type="entry name" value="UBIQUITIN-LIKE PROTEASE FAMILY PROFILE DOMAIN-CONTAINING PROTEIN"/>
    <property type="match status" value="1"/>
</dbReference>
<dbReference type="Gene3D" id="3.40.395.10">
    <property type="entry name" value="Adenoviral Proteinase, Chain A"/>
    <property type="match status" value="1"/>
</dbReference>
<feature type="domain" description="Ubiquitin-like protease family profile" evidence="5">
    <location>
        <begin position="71"/>
        <end position="137"/>
    </location>
</feature>
<dbReference type="InterPro" id="IPR003653">
    <property type="entry name" value="Peptidase_C48_C"/>
</dbReference>